<evidence type="ECO:0000256" key="1">
    <source>
        <dbReference type="SAM" id="SignalP"/>
    </source>
</evidence>
<dbReference type="HOGENOM" id="CLU_1768825_0_0_1"/>
<dbReference type="InParanoid" id="G4TRY2"/>
<feature type="signal peptide" evidence="1">
    <location>
        <begin position="1"/>
        <end position="21"/>
    </location>
</feature>
<gene>
    <name evidence="2" type="ORF">PIIN_08029</name>
</gene>
<dbReference type="EMBL" id="CAFZ01000277">
    <property type="protein sequence ID" value="CCA74075.1"/>
    <property type="molecule type" value="Genomic_DNA"/>
</dbReference>
<protein>
    <submittedName>
        <fullName evidence="2">Uncharacterized protein</fullName>
    </submittedName>
</protein>
<organism evidence="2 3">
    <name type="scientific">Serendipita indica (strain DSM 11827)</name>
    <name type="common">Root endophyte fungus</name>
    <name type="synonym">Piriformospora indica</name>
    <dbReference type="NCBI Taxonomy" id="1109443"/>
    <lineage>
        <taxon>Eukaryota</taxon>
        <taxon>Fungi</taxon>
        <taxon>Dikarya</taxon>
        <taxon>Basidiomycota</taxon>
        <taxon>Agaricomycotina</taxon>
        <taxon>Agaricomycetes</taxon>
        <taxon>Sebacinales</taxon>
        <taxon>Serendipitaceae</taxon>
        <taxon>Serendipita</taxon>
    </lineage>
</organism>
<name>G4TRY2_SERID</name>
<evidence type="ECO:0000313" key="2">
    <source>
        <dbReference type="EMBL" id="CCA74075.1"/>
    </source>
</evidence>
<keyword evidence="3" id="KW-1185">Reference proteome</keyword>
<sequence>MVQLRNSFLFILPVLSLVVNALPAETRMEEASRRVHVLNCMSIPQHGPHVPCKPEEQEPAVHYIVYRYRKNPFLWMVDAFILFKPPSGSTSSMYYIKWKLRGQEEKHNEACLELTPNGVIKSIPQEFCGKVHERRNSSIPGERPLSP</sequence>
<dbReference type="AlphaFoldDB" id="G4TRY2"/>
<proteinExistence type="predicted"/>
<accession>G4TRY2</accession>
<dbReference type="Proteomes" id="UP000007148">
    <property type="component" value="Unassembled WGS sequence"/>
</dbReference>
<feature type="chain" id="PRO_5003469089" evidence="1">
    <location>
        <begin position="22"/>
        <end position="147"/>
    </location>
</feature>
<evidence type="ECO:0000313" key="3">
    <source>
        <dbReference type="Proteomes" id="UP000007148"/>
    </source>
</evidence>
<comment type="caution">
    <text evidence="2">The sequence shown here is derived from an EMBL/GenBank/DDBJ whole genome shotgun (WGS) entry which is preliminary data.</text>
</comment>
<keyword evidence="1" id="KW-0732">Signal</keyword>
<reference evidence="2 3" key="1">
    <citation type="journal article" date="2011" name="PLoS Pathog.">
        <title>Endophytic Life Strategies Decoded by Genome and Transcriptome Analyses of the Mutualistic Root Symbiont Piriformospora indica.</title>
        <authorList>
            <person name="Zuccaro A."/>
            <person name="Lahrmann U."/>
            <person name="Guldener U."/>
            <person name="Langen G."/>
            <person name="Pfiffi S."/>
            <person name="Biedenkopf D."/>
            <person name="Wong P."/>
            <person name="Samans B."/>
            <person name="Grimm C."/>
            <person name="Basiewicz M."/>
            <person name="Murat C."/>
            <person name="Martin F."/>
            <person name="Kogel K.H."/>
        </authorList>
    </citation>
    <scope>NUCLEOTIDE SEQUENCE [LARGE SCALE GENOMIC DNA]</scope>
    <source>
        <strain evidence="2 3">DSM 11827</strain>
    </source>
</reference>